<evidence type="ECO:0000256" key="1">
    <source>
        <dbReference type="ARBA" id="ARBA00001968"/>
    </source>
</evidence>
<evidence type="ECO:0000256" key="4">
    <source>
        <dbReference type="ARBA" id="ARBA00044692"/>
    </source>
</evidence>
<dbReference type="PANTHER" id="PTHR12395:SF9">
    <property type="entry name" value="DECAPPING AND EXORIBONUCLEASE PROTEIN"/>
    <property type="match status" value="1"/>
</dbReference>
<evidence type="ECO:0000256" key="2">
    <source>
        <dbReference type="ARBA" id="ARBA00006562"/>
    </source>
</evidence>
<keyword evidence="7" id="KW-0547">Nucleotide-binding</keyword>
<evidence type="ECO:0000256" key="7">
    <source>
        <dbReference type="RuleBase" id="RU367113"/>
    </source>
</evidence>
<comment type="similarity">
    <text evidence="2 7">Belongs to the DXO/Dom3Z family.</text>
</comment>
<dbReference type="GO" id="GO:0110155">
    <property type="term" value="P:NAD-cap decapping"/>
    <property type="evidence" value="ECO:0007669"/>
    <property type="project" value="TreeGrafter"/>
</dbReference>
<dbReference type="GO" id="GO:0000166">
    <property type="term" value="F:nucleotide binding"/>
    <property type="evidence" value="ECO:0007669"/>
    <property type="project" value="UniProtKB-KW"/>
</dbReference>
<dbReference type="GO" id="GO:0005634">
    <property type="term" value="C:nucleus"/>
    <property type="evidence" value="ECO:0007669"/>
    <property type="project" value="UniProtKB-SubCell"/>
</dbReference>
<evidence type="ECO:0000259" key="8">
    <source>
        <dbReference type="Pfam" id="PF08652"/>
    </source>
</evidence>
<dbReference type="GO" id="GO:0046872">
    <property type="term" value="F:metal ion binding"/>
    <property type="evidence" value="ECO:0007669"/>
    <property type="project" value="UniProtKB-KW"/>
</dbReference>
<reference evidence="9" key="1">
    <citation type="submission" date="2022-11" db="EMBL/GenBank/DDBJ databases">
        <authorList>
            <person name="Petersen C."/>
        </authorList>
    </citation>
    <scope>NUCLEOTIDE SEQUENCE</scope>
    <source>
        <strain evidence="9">IBT 30761</strain>
    </source>
</reference>
<feature type="domain" description="RAI1-like" evidence="8">
    <location>
        <begin position="154"/>
        <end position="386"/>
    </location>
</feature>
<keyword evidence="10" id="KW-1185">Reference proteome</keyword>
<comment type="catalytic activity">
    <reaction evidence="3">
        <text>a 5'-end (N(7)-methyl 5'-triphosphoguanosine)-ribonucleoside-ribonucleotide in mRNA + H2O = a (N(7)-methyl 5'-triphosphoguanosine)-nucleoside + a 5'-end phospho-ribonucleoside in mRNA + H(+)</text>
        <dbReference type="Rhea" id="RHEA:66928"/>
        <dbReference type="Rhea" id="RHEA-COMP:15692"/>
        <dbReference type="Rhea" id="RHEA-COMP:17313"/>
        <dbReference type="ChEBI" id="CHEBI:15377"/>
        <dbReference type="ChEBI" id="CHEBI:15378"/>
        <dbReference type="ChEBI" id="CHEBI:138282"/>
        <dbReference type="ChEBI" id="CHEBI:172876"/>
        <dbReference type="ChEBI" id="CHEBI:172877"/>
    </reaction>
    <physiologicalReaction direction="left-to-right" evidence="3">
        <dbReference type="Rhea" id="RHEA:66929"/>
    </physiologicalReaction>
</comment>
<dbReference type="Pfam" id="PF08652">
    <property type="entry name" value="RAI1"/>
    <property type="match status" value="2"/>
</dbReference>
<dbReference type="RefSeq" id="XP_056474813.1">
    <property type="nucleotide sequence ID" value="XM_056618654.1"/>
</dbReference>
<comment type="subcellular location">
    <subcellularLocation>
        <location evidence="7">Nucleus</location>
    </subcellularLocation>
</comment>
<comment type="caution">
    <text evidence="9">The sequence shown here is derived from an EMBL/GenBank/DDBJ whole genome shotgun (WGS) entry which is preliminary data.</text>
</comment>
<dbReference type="InterPro" id="IPR039039">
    <property type="entry name" value="RAI1-like_fam"/>
</dbReference>
<dbReference type="PANTHER" id="PTHR12395">
    <property type="entry name" value="DOM-3 RELATED"/>
    <property type="match status" value="1"/>
</dbReference>
<proteinExistence type="inferred from homology"/>
<evidence type="ECO:0000313" key="10">
    <source>
        <dbReference type="Proteomes" id="UP001149074"/>
    </source>
</evidence>
<reference evidence="9" key="2">
    <citation type="journal article" date="2023" name="IMA Fungus">
        <title>Comparative genomic study of the Penicillium genus elucidates a diverse pangenome and 15 lateral gene transfer events.</title>
        <authorList>
            <person name="Petersen C."/>
            <person name="Sorensen T."/>
            <person name="Nielsen M.R."/>
            <person name="Sondergaard T.E."/>
            <person name="Sorensen J.L."/>
            <person name="Fitzpatrick D.A."/>
            <person name="Frisvad J.C."/>
            <person name="Nielsen K.L."/>
        </authorList>
    </citation>
    <scope>NUCLEOTIDE SEQUENCE</scope>
    <source>
        <strain evidence="9">IBT 30761</strain>
    </source>
</reference>
<evidence type="ECO:0000256" key="3">
    <source>
        <dbReference type="ARBA" id="ARBA00044676"/>
    </source>
</evidence>
<dbReference type="AlphaFoldDB" id="A0A9W9FFE5"/>
<comment type="function">
    <text evidence="5">Decapping enzyme for NAD-capped RNAs: specifically hydrolyzes the nicotinamide adenine dinucleotide (NAD) cap from a subset of RNAs by removing the entire NAD moiety from the 5'-end of an NAD-capped RNA. The NAD-cap is present at the 5'-end of some RNAs and snoRNAs. In contrast to the canonical 5'-end N7 methylguanosine (m7G) cap, the NAD cap promotes mRNA decay. Also acts as a non-canonical decapping enzyme that removes the entire cap structure of m7G capped or incompletely capped RNAs. Has decapping activity toward incomplete 5'-end m7G cap mRNAs such as unmethylated 5'-end-capped RNA (cap0), while it has no activity toward 2'-O-ribose methylated m7G cap (cap1). Also possesses RNA 5'-pyrophosphohydrolase activity by hydrolyzing the 5'-end triphosphate to release pyrophosphates. Stimulates exoribonuclease activity of Rat1, allowing it to degrade RNAs with stable secondary structure more effectively.</text>
</comment>
<evidence type="ECO:0000313" key="9">
    <source>
        <dbReference type="EMBL" id="KAJ5099159.1"/>
    </source>
</evidence>
<dbReference type="EMBL" id="JAPQKI010000005">
    <property type="protein sequence ID" value="KAJ5099159.1"/>
    <property type="molecule type" value="Genomic_DNA"/>
</dbReference>
<dbReference type="Proteomes" id="UP001149074">
    <property type="component" value="Unassembled WGS sequence"/>
</dbReference>
<dbReference type="GO" id="GO:0004518">
    <property type="term" value="F:nuclease activity"/>
    <property type="evidence" value="ECO:0007669"/>
    <property type="project" value="UniProtKB-KW"/>
</dbReference>
<dbReference type="GO" id="GO:0034353">
    <property type="term" value="F:mRNA 5'-diphosphatase activity"/>
    <property type="evidence" value="ECO:0007669"/>
    <property type="project" value="TreeGrafter"/>
</dbReference>
<feature type="domain" description="RAI1-like" evidence="8">
    <location>
        <begin position="25"/>
        <end position="109"/>
    </location>
</feature>
<dbReference type="GO" id="GO:0003723">
    <property type="term" value="F:RNA binding"/>
    <property type="evidence" value="ECO:0007669"/>
    <property type="project" value="UniProtKB-KW"/>
</dbReference>
<dbReference type="EC" id="3.6.1.-" evidence="7"/>
<comment type="catalytic activity">
    <reaction evidence="4">
        <text>a 5'-end triphospho-ribonucleoside in mRNA + H2O = a 5'-end phospho-ribonucleoside in mRNA + diphosphate + H(+)</text>
        <dbReference type="Rhea" id="RHEA:78683"/>
        <dbReference type="Rhea" id="RHEA-COMP:15692"/>
        <dbReference type="Rhea" id="RHEA-COMP:17164"/>
        <dbReference type="ChEBI" id="CHEBI:15377"/>
        <dbReference type="ChEBI" id="CHEBI:15378"/>
        <dbReference type="ChEBI" id="CHEBI:33019"/>
        <dbReference type="ChEBI" id="CHEBI:138282"/>
        <dbReference type="ChEBI" id="CHEBI:167618"/>
    </reaction>
    <physiologicalReaction direction="left-to-right" evidence="4">
        <dbReference type="Rhea" id="RHEA:78684"/>
    </physiologicalReaction>
</comment>
<protein>
    <recommendedName>
        <fullName evidence="7">Decapping nuclease</fullName>
        <ecNumber evidence="7">3.6.1.-</ecNumber>
    </recommendedName>
</protein>
<keyword evidence="7" id="KW-0479">Metal-binding</keyword>
<dbReference type="OrthoDB" id="5853397at2759"/>
<dbReference type="GO" id="GO:0005829">
    <property type="term" value="C:cytosol"/>
    <property type="evidence" value="ECO:0007669"/>
    <property type="project" value="TreeGrafter"/>
</dbReference>
<gene>
    <name evidence="9" type="ORF">N7532_006160</name>
</gene>
<evidence type="ECO:0000256" key="6">
    <source>
        <dbReference type="ARBA" id="ARBA00048124"/>
    </source>
</evidence>
<keyword evidence="7" id="KW-0540">Nuclease</keyword>
<keyword evidence="7" id="KW-0378">Hydrolase</keyword>
<comment type="catalytic activity">
    <reaction evidence="6">
        <text>a 5'-end NAD(+)-phospho-ribonucleoside in mRNA + H2O = a 5'-end phospho-ribonucleoside in mRNA + NAD(+) + H(+)</text>
        <dbReference type="Rhea" id="RHEA:60880"/>
        <dbReference type="Rhea" id="RHEA-COMP:15692"/>
        <dbReference type="Rhea" id="RHEA-COMP:15698"/>
        <dbReference type="ChEBI" id="CHEBI:15377"/>
        <dbReference type="ChEBI" id="CHEBI:15378"/>
        <dbReference type="ChEBI" id="CHEBI:57540"/>
        <dbReference type="ChEBI" id="CHEBI:138282"/>
        <dbReference type="ChEBI" id="CHEBI:144029"/>
    </reaction>
    <physiologicalReaction direction="left-to-right" evidence="6">
        <dbReference type="Rhea" id="RHEA:60881"/>
    </physiologicalReaction>
</comment>
<keyword evidence="7" id="KW-0694">RNA-binding</keyword>
<dbReference type="GO" id="GO:0000956">
    <property type="term" value="P:nuclear-transcribed mRNA catabolic process"/>
    <property type="evidence" value="ECO:0007669"/>
    <property type="project" value="TreeGrafter"/>
</dbReference>
<organism evidence="9 10">
    <name type="scientific">Penicillium argentinense</name>
    <dbReference type="NCBI Taxonomy" id="1131581"/>
    <lineage>
        <taxon>Eukaryota</taxon>
        <taxon>Fungi</taxon>
        <taxon>Dikarya</taxon>
        <taxon>Ascomycota</taxon>
        <taxon>Pezizomycotina</taxon>
        <taxon>Eurotiomycetes</taxon>
        <taxon>Eurotiomycetidae</taxon>
        <taxon>Eurotiales</taxon>
        <taxon>Aspergillaceae</taxon>
        <taxon>Penicillium</taxon>
    </lineage>
</organism>
<dbReference type="GeneID" id="81357633"/>
<sequence length="393" mass="45897">MEFQHEMFDLSRPEERFQHMKVPMRRPQEIACFSYDENHEFLLGDASMSYYYPPKLPADLNPGFDTFRELIKTADEHLDALLDTITALEKEKGKKCEADIITWRGMMTKANHDCSLHPAGWLRNECDLFPVRAQCMILLSLLRFKPDLLTYYSFIEENNSFKNEEKERQFAEPPRPGAPSQELMCYWGYKFETLSVLKKPWDASTRQEIENRPNEIVNNHAQYCSVVATRFGDLRAILGGEVDAIWDCKPERKNDQIHWVELKTTEEPARNKYGMLKMERKLLKYWAQSFLLGVPTIIVGFRDKYGIVQRIEEMDTAQIPVRVQRGLNSWNAQVCINFAASFLEWLKQVIGGRDGTWRIRKGSHDPQISVYRLETGGHGDILPISFEQWRTQT</sequence>
<accession>A0A9W9FFE5</accession>
<comment type="cofactor">
    <cofactor evidence="1 7">
        <name>a divalent metal cation</name>
        <dbReference type="ChEBI" id="CHEBI:60240"/>
    </cofactor>
</comment>
<keyword evidence="7" id="KW-0539">Nucleus</keyword>
<dbReference type="InterPro" id="IPR013961">
    <property type="entry name" value="RAI1"/>
</dbReference>
<evidence type="ECO:0000256" key="5">
    <source>
        <dbReference type="ARBA" id="ARBA00046211"/>
    </source>
</evidence>
<name>A0A9W9FFE5_9EURO</name>